<sequence>KVEMVGVILLLNYADLEECKAYFNQNIGGSTYRELERVALEIVIDLLTKELYGMQV</sequence>
<reference evidence="1" key="1">
    <citation type="submission" date="2021-06" db="EMBL/GenBank/DDBJ databases">
        <authorList>
            <person name="Kallberg Y."/>
            <person name="Tangrot J."/>
            <person name="Rosling A."/>
        </authorList>
    </citation>
    <scope>NUCLEOTIDE SEQUENCE</scope>
    <source>
        <strain evidence="1">MA461A</strain>
    </source>
</reference>
<name>A0ACA9SP26_9GLOM</name>
<dbReference type="EMBL" id="CAJVQC010141334">
    <property type="protein sequence ID" value="CAG8844160.1"/>
    <property type="molecule type" value="Genomic_DNA"/>
</dbReference>
<dbReference type="Proteomes" id="UP000789920">
    <property type="component" value="Unassembled WGS sequence"/>
</dbReference>
<gene>
    <name evidence="1" type="ORF">RPERSI_LOCUS33093</name>
</gene>
<protein>
    <submittedName>
        <fullName evidence="1">193_t:CDS:1</fullName>
    </submittedName>
</protein>
<evidence type="ECO:0000313" key="1">
    <source>
        <dbReference type="EMBL" id="CAG8844160.1"/>
    </source>
</evidence>
<feature type="non-terminal residue" evidence="1">
    <location>
        <position position="1"/>
    </location>
</feature>
<proteinExistence type="predicted"/>
<accession>A0ACA9SP26</accession>
<organism evidence="1 2">
    <name type="scientific">Racocetra persica</name>
    <dbReference type="NCBI Taxonomy" id="160502"/>
    <lineage>
        <taxon>Eukaryota</taxon>
        <taxon>Fungi</taxon>
        <taxon>Fungi incertae sedis</taxon>
        <taxon>Mucoromycota</taxon>
        <taxon>Glomeromycotina</taxon>
        <taxon>Glomeromycetes</taxon>
        <taxon>Diversisporales</taxon>
        <taxon>Gigasporaceae</taxon>
        <taxon>Racocetra</taxon>
    </lineage>
</organism>
<evidence type="ECO:0000313" key="2">
    <source>
        <dbReference type="Proteomes" id="UP000789920"/>
    </source>
</evidence>
<comment type="caution">
    <text evidence="1">The sequence shown here is derived from an EMBL/GenBank/DDBJ whole genome shotgun (WGS) entry which is preliminary data.</text>
</comment>
<keyword evidence="2" id="KW-1185">Reference proteome</keyword>
<feature type="non-terminal residue" evidence="1">
    <location>
        <position position="56"/>
    </location>
</feature>